<organism evidence="2 3">
    <name type="scientific">Stentor coeruleus</name>
    <dbReference type="NCBI Taxonomy" id="5963"/>
    <lineage>
        <taxon>Eukaryota</taxon>
        <taxon>Sar</taxon>
        <taxon>Alveolata</taxon>
        <taxon>Ciliophora</taxon>
        <taxon>Postciliodesmatophora</taxon>
        <taxon>Heterotrichea</taxon>
        <taxon>Heterotrichida</taxon>
        <taxon>Stentoridae</taxon>
        <taxon>Stentor</taxon>
    </lineage>
</organism>
<dbReference type="Proteomes" id="UP000187209">
    <property type="component" value="Unassembled WGS sequence"/>
</dbReference>
<comment type="caution">
    <text evidence="2">The sequence shown here is derived from an EMBL/GenBank/DDBJ whole genome shotgun (WGS) entry which is preliminary data.</text>
</comment>
<evidence type="ECO:0000313" key="3">
    <source>
        <dbReference type="Proteomes" id="UP000187209"/>
    </source>
</evidence>
<dbReference type="EMBL" id="MPUH01000027">
    <property type="protein sequence ID" value="OMJ94371.1"/>
    <property type="molecule type" value="Genomic_DNA"/>
</dbReference>
<feature type="compositionally biased region" description="Basic and acidic residues" evidence="1">
    <location>
        <begin position="57"/>
        <end position="77"/>
    </location>
</feature>
<accession>A0A1R2CZG1</accession>
<dbReference type="Gene3D" id="1.25.40.1040">
    <property type="match status" value="1"/>
</dbReference>
<feature type="compositionally biased region" description="Basic and acidic residues" evidence="1">
    <location>
        <begin position="97"/>
        <end position="107"/>
    </location>
</feature>
<name>A0A1R2CZG1_9CILI</name>
<dbReference type="OrthoDB" id="324412at2759"/>
<reference evidence="2 3" key="1">
    <citation type="submission" date="2016-11" db="EMBL/GenBank/DDBJ databases">
        <title>The macronuclear genome of Stentor coeruleus: a giant cell with tiny introns.</title>
        <authorList>
            <person name="Slabodnick M."/>
            <person name="Ruby J.G."/>
            <person name="Reiff S.B."/>
            <person name="Swart E.C."/>
            <person name="Gosai S."/>
            <person name="Prabakaran S."/>
            <person name="Witkowska E."/>
            <person name="Larue G.E."/>
            <person name="Fisher S."/>
            <person name="Freeman R.M."/>
            <person name="Gunawardena J."/>
            <person name="Chu W."/>
            <person name="Stover N.A."/>
            <person name="Gregory B.D."/>
            <person name="Nowacki M."/>
            <person name="Derisi J."/>
            <person name="Roy S.W."/>
            <person name="Marshall W.F."/>
            <person name="Sood P."/>
        </authorList>
    </citation>
    <scope>NUCLEOTIDE SEQUENCE [LARGE SCALE GENOMIC DNA]</scope>
    <source>
        <strain evidence="2">WM001</strain>
    </source>
</reference>
<dbReference type="AlphaFoldDB" id="A0A1R2CZG1"/>
<gene>
    <name evidence="2" type="ORF">SteCoe_2414</name>
</gene>
<evidence type="ECO:0000256" key="1">
    <source>
        <dbReference type="SAM" id="MobiDB-lite"/>
    </source>
</evidence>
<proteinExistence type="predicted"/>
<sequence length="128" mass="15053">MSAGDVMESMMQMILLLQEKEFEQALRIADEILAKDPKNEKVLQIKALLPRSIDKKKKDIELEQKEIEEEEKKRREMGEEEEEEEDEEDSSQEDEIGEYRYEDHPSSEEVDDEESSSSEVEGQEKKKL</sequence>
<feature type="region of interest" description="Disordered" evidence="1">
    <location>
        <begin position="57"/>
        <end position="128"/>
    </location>
</feature>
<evidence type="ECO:0000313" key="2">
    <source>
        <dbReference type="EMBL" id="OMJ94371.1"/>
    </source>
</evidence>
<keyword evidence="3" id="KW-1185">Reference proteome</keyword>
<protein>
    <submittedName>
        <fullName evidence="2">Uncharacterized protein</fullName>
    </submittedName>
</protein>
<feature type="compositionally biased region" description="Acidic residues" evidence="1">
    <location>
        <begin position="78"/>
        <end position="96"/>
    </location>
</feature>